<feature type="domain" description="3-octaprenyl-4-hydroxybenzoate carboxy-lyase-like N-terminal" evidence="2">
    <location>
        <begin position="19"/>
        <end position="95"/>
    </location>
</feature>
<dbReference type="InterPro" id="IPR002830">
    <property type="entry name" value="UbiD"/>
</dbReference>
<dbReference type="SUPFAM" id="SSF50475">
    <property type="entry name" value="FMN-binding split barrel"/>
    <property type="match status" value="1"/>
</dbReference>
<evidence type="ECO:0000313" key="4">
    <source>
        <dbReference type="EMBL" id="SUZ50343.1"/>
    </source>
</evidence>
<dbReference type="GO" id="GO:0046281">
    <property type="term" value="P:cinnamic acid catabolic process"/>
    <property type="evidence" value="ECO:0007669"/>
    <property type="project" value="TreeGrafter"/>
</dbReference>
<protein>
    <recommendedName>
        <fullName evidence="5">Ubiquinone biosynthesis protein UbiD</fullName>
    </recommendedName>
</protein>
<evidence type="ECO:0000259" key="2">
    <source>
        <dbReference type="Pfam" id="PF20695"/>
    </source>
</evidence>
<dbReference type="Pfam" id="PF20695">
    <property type="entry name" value="UbiD_N"/>
    <property type="match status" value="1"/>
</dbReference>
<dbReference type="Pfam" id="PF20696">
    <property type="entry name" value="UbiD_C"/>
    <property type="match status" value="1"/>
</dbReference>
<dbReference type="InterPro" id="IPR049381">
    <property type="entry name" value="UbiD-like_C"/>
</dbReference>
<dbReference type="GO" id="GO:0033494">
    <property type="term" value="P:ferulate metabolic process"/>
    <property type="evidence" value="ECO:0007669"/>
    <property type="project" value="TreeGrafter"/>
</dbReference>
<dbReference type="Pfam" id="PF01977">
    <property type="entry name" value="UbiD"/>
    <property type="match status" value="1"/>
</dbReference>
<reference evidence="4" key="1">
    <citation type="submission" date="2018-05" db="EMBL/GenBank/DDBJ databases">
        <authorList>
            <person name="Lanie J.A."/>
            <person name="Ng W.-L."/>
            <person name="Kazmierczak K.M."/>
            <person name="Andrzejewski T.M."/>
            <person name="Davidsen T.M."/>
            <person name="Wayne K.J."/>
            <person name="Tettelin H."/>
            <person name="Glass J.I."/>
            <person name="Rusch D."/>
            <person name="Podicherti R."/>
            <person name="Tsui H.-C.T."/>
            <person name="Winkler M.E."/>
        </authorList>
    </citation>
    <scope>NUCLEOTIDE SEQUENCE</scope>
</reference>
<gene>
    <name evidence="4" type="ORF">METZ01_LOCUS3197</name>
</gene>
<dbReference type="EMBL" id="UINC01000166">
    <property type="protein sequence ID" value="SUZ50343.1"/>
    <property type="molecule type" value="Genomic_DNA"/>
</dbReference>
<dbReference type="InterPro" id="IPR048304">
    <property type="entry name" value="UbiD_Rift_dom"/>
</dbReference>
<dbReference type="SUPFAM" id="SSF143968">
    <property type="entry name" value="UbiD C-terminal domain-like"/>
    <property type="match status" value="1"/>
</dbReference>
<organism evidence="4">
    <name type="scientific">marine metagenome</name>
    <dbReference type="NCBI Taxonomy" id="408172"/>
    <lineage>
        <taxon>unclassified sequences</taxon>
        <taxon>metagenomes</taxon>
        <taxon>ecological metagenomes</taxon>
    </lineage>
</organism>
<dbReference type="Gene3D" id="3.40.1670.10">
    <property type="entry name" value="UbiD C-terminal domain-like"/>
    <property type="match status" value="1"/>
</dbReference>
<dbReference type="PANTHER" id="PTHR30108">
    <property type="entry name" value="3-OCTAPRENYL-4-HYDROXYBENZOATE CARBOXY-LYASE-RELATED"/>
    <property type="match status" value="1"/>
</dbReference>
<feature type="domain" description="3-octaprenyl-4-hydroxybenzoate carboxy-lyase-like Rift-related" evidence="1">
    <location>
        <begin position="107"/>
        <end position="316"/>
    </location>
</feature>
<name>A0A381N9W1_9ZZZZ</name>
<dbReference type="GO" id="GO:0005737">
    <property type="term" value="C:cytoplasm"/>
    <property type="evidence" value="ECO:0007669"/>
    <property type="project" value="TreeGrafter"/>
</dbReference>
<dbReference type="GO" id="GO:0016831">
    <property type="term" value="F:carboxy-lyase activity"/>
    <property type="evidence" value="ECO:0007669"/>
    <property type="project" value="InterPro"/>
</dbReference>
<feature type="domain" description="3-octaprenyl-4-hydroxybenzoate carboxy-lyase-like C-terminal" evidence="3">
    <location>
        <begin position="336"/>
        <end position="471"/>
    </location>
</feature>
<dbReference type="InterPro" id="IPR049383">
    <property type="entry name" value="UbiD-like_N"/>
</dbReference>
<proteinExistence type="predicted"/>
<sequence>MNDANVLIKKDFFSLRSTLEWLKDEKLLIETDKEVDPDLEITGIQKHMDGGPPILFNNVKGKPHVRAVTNLFSSMQVIDKMFGFENPKDRTEKLSKSLNNPLESIKISSDEAPCQEHVITDDLDVNKWITAIRHTDLEPELTIGSGIRCVVGDYFEGGSDLGYNRMNFRWGNVGTFQISPGSHMWQVITKHYHDEQPIPITVCFGVPPACTLLAGAGFDYVILPTGCDEIGVAGAVQGEAIRLVKAKTVDAWALADSEYVLEGHIYPRDKRYETAEAEELQVQGKTFFHPEWAGYMGKAYKAPTFHVTAITMREPSSRPIIFPLGVHTADDNNIDTTIREAAIYELCNRLQPGIIQDVHIPYSMTDWGGCIVQVKKRNRIEEGWQRNFLSAILSCSQGMRLAIAVSEDVDIYSMDDIMWCLTTRVNPKTDILNPLPGGRGQTFMPAERMTAGEKTWTASNTLFEGGMGIDATVPYGYEQDFHRPVYPVDKVSPEDFFTDEQIKKAKSFMKGWVLSLAKTGR</sequence>
<evidence type="ECO:0008006" key="5">
    <source>
        <dbReference type="Google" id="ProtNLM"/>
    </source>
</evidence>
<dbReference type="AlphaFoldDB" id="A0A381N9W1"/>
<dbReference type="PANTHER" id="PTHR30108:SF17">
    <property type="entry name" value="FERULIC ACID DECARBOXYLASE 1"/>
    <property type="match status" value="1"/>
</dbReference>
<evidence type="ECO:0000259" key="3">
    <source>
        <dbReference type="Pfam" id="PF20696"/>
    </source>
</evidence>
<accession>A0A381N9W1</accession>
<evidence type="ECO:0000259" key="1">
    <source>
        <dbReference type="Pfam" id="PF01977"/>
    </source>
</evidence>